<accession>A0AAW0I8V1</accession>
<name>A0AAW0I8V1_MYOGA</name>
<dbReference type="SMART" id="SM00175">
    <property type="entry name" value="RAB"/>
    <property type="match status" value="1"/>
</dbReference>
<dbReference type="FunFam" id="3.40.50.300:FF:001447">
    <property type="entry name" value="Ras-related protein Rab-1B"/>
    <property type="match status" value="1"/>
</dbReference>
<dbReference type="Pfam" id="PF00071">
    <property type="entry name" value="Ras"/>
    <property type="match status" value="1"/>
</dbReference>
<dbReference type="SUPFAM" id="SSF52540">
    <property type="entry name" value="P-loop containing nucleoside triphosphate hydrolases"/>
    <property type="match status" value="1"/>
</dbReference>
<evidence type="ECO:0000256" key="3">
    <source>
        <dbReference type="SAM" id="MobiDB-lite"/>
    </source>
</evidence>
<feature type="region of interest" description="Disordered" evidence="3">
    <location>
        <begin position="261"/>
        <end position="291"/>
    </location>
</feature>
<gene>
    <name evidence="4" type="ORF">U0070_020007</name>
</gene>
<dbReference type="PROSITE" id="PS51419">
    <property type="entry name" value="RAB"/>
    <property type="match status" value="1"/>
</dbReference>
<evidence type="ECO:0000256" key="2">
    <source>
        <dbReference type="ARBA" id="ARBA00023134"/>
    </source>
</evidence>
<evidence type="ECO:0000313" key="5">
    <source>
        <dbReference type="Proteomes" id="UP001488838"/>
    </source>
</evidence>
<evidence type="ECO:0000256" key="1">
    <source>
        <dbReference type="ARBA" id="ARBA00022741"/>
    </source>
</evidence>
<evidence type="ECO:0000313" key="4">
    <source>
        <dbReference type="EMBL" id="KAK7810842.1"/>
    </source>
</evidence>
<feature type="region of interest" description="Disordered" evidence="3">
    <location>
        <begin position="319"/>
        <end position="387"/>
    </location>
</feature>
<dbReference type="Proteomes" id="UP001488838">
    <property type="component" value="Unassembled WGS sequence"/>
</dbReference>
<proteinExistence type="predicted"/>
<dbReference type="Gene3D" id="3.40.50.300">
    <property type="entry name" value="P-loop containing nucleotide triphosphate hydrolases"/>
    <property type="match status" value="1"/>
</dbReference>
<keyword evidence="5" id="KW-1185">Reference proteome</keyword>
<dbReference type="SMART" id="SM00174">
    <property type="entry name" value="RHO"/>
    <property type="match status" value="1"/>
</dbReference>
<dbReference type="PROSITE" id="PS51421">
    <property type="entry name" value="RAS"/>
    <property type="match status" value="1"/>
</dbReference>
<keyword evidence="1" id="KW-0547">Nucleotide-binding</keyword>
<reference evidence="4 5" key="1">
    <citation type="journal article" date="2023" name="bioRxiv">
        <title>Conserved and derived expression patterns and positive selection on dental genes reveal complex evolutionary context of ever-growing rodent molars.</title>
        <authorList>
            <person name="Calamari Z.T."/>
            <person name="Song A."/>
            <person name="Cohen E."/>
            <person name="Akter M."/>
            <person name="Roy R.D."/>
            <person name="Hallikas O."/>
            <person name="Christensen M.M."/>
            <person name="Li P."/>
            <person name="Marangoni P."/>
            <person name="Jernvall J."/>
            <person name="Klein O.D."/>
        </authorList>
    </citation>
    <scope>NUCLEOTIDE SEQUENCE [LARGE SCALE GENOMIC DNA]</scope>
    <source>
        <strain evidence="4">V071</strain>
    </source>
</reference>
<keyword evidence="2" id="KW-0342">GTP-binding</keyword>
<protein>
    <recommendedName>
        <fullName evidence="6">Ras-related protein Rab-39A</fullName>
    </recommendedName>
</protein>
<organism evidence="4 5">
    <name type="scientific">Myodes glareolus</name>
    <name type="common">Bank vole</name>
    <name type="synonym">Clethrionomys glareolus</name>
    <dbReference type="NCBI Taxonomy" id="447135"/>
    <lineage>
        <taxon>Eukaryota</taxon>
        <taxon>Metazoa</taxon>
        <taxon>Chordata</taxon>
        <taxon>Craniata</taxon>
        <taxon>Vertebrata</taxon>
        <taxon>Euteleostomi</taxon>
        <taxon>Mammalia</taxon>
        <taxon>Eutheria</taxon>
        <taxon>Euarchontoglires</taxon>
        <taxon>Glires</taxon>
        <taxon>Rodentia</taxon>
        <taxon>Myomorpha</taxon>
        <taxon>Muroidea</taxon>
        <taxon>Cricetidae</taxon>
        <taxon>Arvicolinae</taxon>
        <taxon>Myodes</taxon>
    </lineage>
</organism>
<feature type="compositionally biased region" description="Basic and acidic residues" evidence="3">
    <location>
        <begin position="370"/>
        <end position="387"/>
    </location>
</feature>
<dbReference type="AlphaFoldDB" id="A0AAW0I8V1"/>
<dbReference type="GO" id="GO:0005525">
    <property type="term" value="F:GTP binding"/>
    <property type="evidence" value="ECO:0007669"/>
    <property type="project" value="UniProtKB-KW"/>
</dbReference>
<dbReference type="InterPro" id="IPR001806">
    <property type="entry name" value="Small_GTPase"/>
</dbReference>
<dbReference type="InterPro" id="IPR027417">
    <property type="entry name" value="P-loop_NTPase"/>
</dbReference>
<evidence type="ECO:0008006" key="6">
    <source>
        <dbReference type="Google" id="ProtNLM"/>
    </source>
</evidence>
<dbReference type="PANTHER" id="PTHR47979">
    <property type="entry name" value="DRAB11-RELATED"/>
    <property type="match status" value="1"/>
</dbReference>
<dbReference type="EMBL" id="JBBHLL010000186">
    <property type="protein sequence ID" value="KAK7810842.1"/>
    <property type="molecule type" value="Genomic_DNA"/>
</dbReference>
<dbReference type="SMART" id="SM00173">
    <property type="entry name" value="RAS"/>
    <property type="match status" value="1"/>
</dbReference>
<dbReference type="PRINTS" id="PR00449">
    <property type="entry name" value="RASTRNSFRMNG"/>
</dbReference>
<sequence length="387" mass="41794">MHAEDAGTINVWVKKDYPKFTGLLSAREVLETPALAAKAGTALGFRSEECSEHKRLGIPLPLQSGLCTLVKSITRSYYRNSVGGFLVFDITNRRSFEHVKDWLEEAKMHVQPFHIIFLLVGHKCDLTSQRQVSREEAEQLSTDCGMKYIETSAKDATNVEESFTILTRDIYELIKKGEICIQDGWEGSYELQSVDLGRAGGGRSLLQPIEGALAPSARPPDPAARRLLGCSPASPRPSRHVTPPRNPRCQASAELKVVAGGSRECNPRGSPGDECGRPGEVDATSSRSGRFPVLSPPFVARVPWSLCMRSLAWAGHGDHVAGTPEEARVPGTSSARTARSSSISSRVSAAARGALLGTPASRGGLARSAADSRRVSRESKLKEHGDV</sequence>
<comment type="caution">
    <text evidence="4">The sequence shown here is derived from an EMBL/GenBank/DDBJ whole genome shotgun (WGS) entry which is preliminary data.</text>
</comment>
<dbReference type="GO" id="GO:0003924">
    <property type="term" value="F:GTPase activity"/>
    <property type="evidence" value="ECO:0007669"/>
    <property type="project" value="InterPro"/>
</dbReference>
<dbReference type="InterPro" id="IPR050209">
    <property type="entry name" value="Rab_GTPases_membrane_traffic"/>
</dbReference>
<feature type="compositionally biased region" description="Low complexity" evidence="3">
    <location>
        <begin position="333"/>
        <end position="354"/>
    </location>
</feature>